<dbReference type="InterPro" id="IPR016117">
    <property type="entry name" value="ArgJ-like_dom_sf"/>
</dbReference>
<keyword evidence="3" id="KW-1185">Reference proteome</keyword>
<dbReference type="Proteomes" id="UP001163687">
    <property type="component" value="Chromosome"/>
</dbReference>
<protein>
    <recommendedName>
        <fullName evidence="4">Peptidase family S58</fullName>
    </recommendedName>
</protein>
<reference evidence="2" key="1">
    <citation type="submission" date="2022-03" db="EMBL/GenBank/DDBJ databases">
        <title>Complete genome sequence of Caldinitratiruptor microaerophilus.</title>
        <authorList>
            <person name="Mukaiyama R."/>
            <person name="Nishiyama T."/>
            <person name="Ueda K."/>
        </authorList>
    </citation>
    <scope>NUCLEOTIDE SEQUENCE</scope>
    <source>
        <strain evidence="2">JCM 16183</strain>
    </source>
</reference>
<dbReference type="AlphaFoldDB" id="A0AA35CKJ3"/>
<evidence type="ECO:0000256" key="1">
    <source>
        <dbReference type="ARBA" id="ARBA00007068"/>
    </source>
</evidence>
<name>A0AA35CKJ3_9FIRM</name>
<dbReference type="KEGG" id="cmic:caldi_12030"/>
<dbReference type="PANTHER" id="PTHR36512:SF3">
    <property type="entry name" value="BLR5678 PROTEIN"/>
    <property type="match status" value="1"/>
</dbReference>
<dbReference type="GO" id="GO:0004177">
    <property type="term" value="F:aminopeptidase activity"/>
    <property type="evidence" value="ECO:0007669"/>
    <property type="project" value="TreeGrafter"/>
</dbReference>
<comment type="similarity">
    <text evidence="1">Belongs to the peptidase S58 family.</text>
</comment>
<dbReference type="SUPFAM" id="SSF56266">
    <property type="entry name" value="DmpA/ArgJ-like"/>
    <property type="match status" value="1"/>
</dbReference>
<organism evidence="2 3">
    <name type="scientific">Caldinitratiruptor microaerophilus</name>
    <dbReference type="NCBI Taxonomy" id="671077"/>
    <lineage>
        <taxon>Bacteria</taxon>
        <taxon>Bacillati</taxon>
        <taxon>Bacillota</taxon>
        <taxon>Clostridia</taxon>
        <taxon>Eubacteriales</taxon>
        <taxon>Symbiobacteriaceae</taxon>
        <taxon>Caldinitratiruptor</taxon>
    </lineage>
</organism>
<dbReference type="EMBL" id="AP025628">
    <property type="protein sequence ID" value="BDG60113.1"/>
    <property type="molecule type" value="Genomic_DNA"/>
</dbReference>
<dbReference type="Pfam" id="PF03576">
    <property type="entry name" value="Peptidase_S58"/>
    <property type="match status" value="1"/>
</dbReference>
<dbReference type="PANTHER" id="PTHR36512">
    <property type="entry name" value="D-AMINOPEPTIDASE"/>
    <property type="match status" value="1"/>
</dbReference>
<evidence type="ECO:0000313" key="3">
    <source>
        <dbReference type="Proteomes" id="UP001163687"/>
    </source>
</evidence>
<sequence>MGAGTGGTCGKFPGGIKMKGVTGTASVDLGYGAIVGVLVVINALGDAVNPATDDLSATHSGYHLVRHVPQVGPRTWPPEAAGVSKMVEPGANTTVACVATNLHLHKTRLRKLASLATPA</sequence>
<gene>
    <name evidence="2" type="ORF">caldi_12030</name>
</gene>
<accession>A0AA35CKJ3</accession>
<proteinExistence type="inferred from homology"/>
<evidence type="ECO:0008006" key="4">
    <source>
        <dbReference type="Google" id="ProtNLM"/>
    </source>
</evidence>
<dbReference type="InterPro" id="IPR005321">
    <property type="entry name" value="Peptidase_S58_DmpA"/>
</dbReference>
<dbReference type="RefSeq" id="WP_264844177.1">
    <property type="nucleotide sequence ID" value="NZ_AP025628.1"/>
</dbReference>
<evidence type="ECO:0000313" key="2">
    <source>
        <dbReference type="EMBL" id="BDG60113.1"/>
    </source>
</evidence>
<dbReference type="Gene3D" id="3.60.70.12">
    <property type="entry name" value="L-amino peptidase D-ALA esterase/amidase"/>
    <property type="match status" value="1"/>
</dbReference>